<gene>
    <name evidence="2" type="ORF">UFOPK1807_00874</name>
</gene>
<dbReference type="PANTHER" id="PTHR10357">
    <property type="entry name" value="ALPHA-AMYLASE FAMILY MEMBER"/>
    <property type="match status" value="1"/>
</dbReference>
<dbReference type="GO" id="GO:0009313">
    <property type="term" value="P:oligosaccharide catabolic process"/>
    <property type="evidence" value="ECO:0007669"/>
    <property type="project" value="TreeGrafter"/>
</dbReference>
<dbReference type="SUPFAM" id="SSF51445">
    <property type="entry name" value="(Trans)glycosidases"/>
    <property type="match status" value="1"/>
</dbReference>
<evidence type="ECO:0000259" key="1">
    <source>
        <dbReference type="SMART" id="SM00642"/>
    </source>
</evidence>
<protein>
    <submittedName>
        <fullName evidence="2">Unannotated protein</fullName>
    </submittedName>
</protein>
<dbReference type="Gene3D" id="3.90.400.10">
    <property type="entry name" value="Oligo-1,6-glucosidase, Domain 2"/>
    <property type="match status" value="1"/>
</dbReference>
<reference evidence="2" key="1">
    <citation type="submission" date="2020-05" db="EMBL/GenBank/DDBJ databases">
        <authorList>
            <person name="Chiriac C."/>
            <person name="Salcher M."/>
            <person name="Ghai R."/>
            <person name="Kavagutti S V."/>
        </authorList>
    </citation>
    <scope>NUCLEOTIDE SEQUENCE</scope>
</reference>
<dbReference type="InterPro" id="IPR017853">
    <property type="entry name" value="GH"/>
</dbReference>
<dbReference type="InterPro" id="IPR045857">
    <property type="entry name" value="O16G_dom_2"/>
</dbReference>
<dbReference type="SMART" id="SM00642">
    <property type="entry name" value="Aamy"/>
    <property type="match status" value="1"/>
</dbReference>
<dbReference type="PANTHER" id="PTHR10357:SF179">
    <property type="entry name" value="NEUTRAL AND BASIC AMINO ACID TRANSPORT PROTEIN RBAT"/>
    <property type="match status" value="1"/>
</dbReference>
<evidence type="ECO:0000313" key="2">
    <source>
        <dbReference type="EMBL" id="CAB4601612.1"/>
    </source>
</evidence>
<dbReference type="Gene3D" id="3.20.20.80">
    <property type="entry name" value="Glycosidases"/>
    <property type="match status" value="1"/>
</dbReference>
<feature type="domain" description="Glycosyl hydrolase family 13 catalytic" evidence="1">
    <location>
        <begin position="48"/>
        <end position="456"/>
    </location>
</feature>
<proteinExistence type="predicted"/>
<accession>A0A6J6GJW8</accession>
<sequence>MPEVYFAHPAPDHLPLLYWLLLGEFTGGYFSMSLSKDANWWRQAAIYQIYPRSFKDSNGDGIGDLKGITSQVPYLQSLSLDAVWLSPFYPAARVDGGYDVSDYRKVDPKLGTLEDFDEMLTALHGAGIRVFVDIVPNHSSNLHEWFKEAIAAEPGSTARNRYIFREGKGANGELPPTNWPSHFAPSAWSHESTQGGKHNQWYCHLFAPEQPDFNWDNREIEEDFLKTLKFWADRGVDGFRIDVAHALKKDLSEPLKDQERYPDLTNRKPGENILFDRDDVHEIYKEWRQLFNQYDPPRVAVAEAYVPADRLALYASPDELGQAFNFELLEANFNAHEFKTVIDRGINAAKAQGSSSTWCLNNHDQMRPATKYGLLTTVDRIRWKNSGGATNPLDEELGLRSALAASMLIMALPGCTYIYQGEELGLFEVLDIPEDQIQDPQYLRNHKVDKGRDGCRVPLPWTHSGPSFGFGTGGAHLPQPKWFAAKSVEAESGVADSPLEIFRTALALRKGLVTDEELTWHKTTDANVLHFSRPNGWHCITNFGRNHYNIAGIGEILHSSSPLAQAGIFLIHGVQTSGNDLPPATTVWLKGLHA</sequence>
<dbReference type="InterPro" id="IPR006047">
    <property type="entry name" value="GH13_cat_dom"/>
</dbReference>
<dbReference type="AlphaFoldDB" id="A0A6J6GJW8"/>
<dbReference type="Pfam" id="PF00128">
    <property type="entry name" value="Alpha-amylase"/>
    <property type="match status" value="1"/>
</dbReference>
<dbReference type="EMBL" id="CAEZUI010000124">
    <property type="protein sequence ID" value="CAB4601612.1"/>
    <property type="molecule type" value="Genomic_DNA"/>
</dbReference>
<dbReference type="CDD" id="cd11332">
    <property type="entry name" value="AmyAc_OligoGlu_TS"/>
    <property type="match status" value="1"/>
</dbReference>
<name>A0A6J6GJW8_9ZZZZ</name>
<dbReference type="GO" id="GO:0004556">
    <property type="term" value="F:alpha-amylase activity"/>
    <property type="evidence" value="ECO:0007669"/>
    <property type="project" value="TreeGrafter"/>
</dbReference>
<organism evidence="2">
    <name type="scientific">freshwater metagenome</name>
    <dbReference type="NCBI Taxonomy" id="449393"/>
    <lineage>
        <taxon>unclassified sequences</taxon>
        <taxon>metagenomes</taxon>
        <taxon>ecological metagenomes</taxon>
    </lineage>
</organism>